<sequence>MTAEQYLRLATESVGMPTPPATSERLRAARTSMGERPCWDAAVDLGPISDAPWRSMVIVGHWADAPASYGNSRANRSPSPPRFSSSGSARSS</sequence>
<keyword evidence="3" id="KW-1185">Reference proteome</keyword>
<comment type="caution">
    <text evidence="2">The sequence shown here is derived from an EMBL/GenBank/DDBJ whole genome shotgun (WGS) entry which is preliminary data.</text>
</comment>
<dbReference type="AlphaFoldDB" id="A0A4R5C2F7"/>
<name>A0A4R5C2F7_9PSEU</name>
<dbReference type="EMBL" id="SMLA01000002">
    <property type="protein sequence ID" value="TDD92719.1"/>
    <property type="molecule type" value="Genomic_DNA"/>
</dbReference>
<dbReference type="Proteomes" id="UP000294723">
    <property type="component" value="Unassembled WGS sequence"/>
</dbReference>
<evidence type="ECO:0000313" key="3">
    <source>
        <dbReference type="Proteomes" id="UP000294723"/>
    </source>
</evidence>
<dbReference type="RefSeq" id="WP_132680477.1">
    <property type="nucleotide sequence ID" value="NZ_SMLA01000002.1"/>
</dbReference>
<proteinExistence type="predicted"/>
<reference evidence="2 3" key="1">
    <citation type="submission" date="2019-03" db="EMBL/GenBank/DDBJ databases">
        <title>Draft genome sequences of novel Actinobacteria.</title>
        <authorList>
            <person name="Sahin N."/>
            <person name="Ay H."/>
            <person name="Saygin H."/>
        </authorList>
    </citation>
    <scope>NUCLEOTIDE SEQUENCE [LARGE SCALE GENOMIC DNA]</scope>
    <source>
        <strain evidence="2 3">5K548</strain>
    </source>
</reference>
<feature type="region of interest" description="Disordered" evidence="1">
    <location>
        <begin position="67"/>
        <end position="92"/>
    </location>
</feature>
<accession>A0A4R5C2F7</accession>
<feature type="region of interest" description="Disordered" evidence="1">
    <location>
        <begin position="1"/>
        <end position="22"/>
    </location>
</feature>
<evidence type="ECO:0000256" key="1">
    <source>
        <dbReference type="SAM" id="MobiDB-lite"/>
    </source>
</evidence>
<evidence type="ECO:0000313" key="2">
    <source>
        <dbReference type="EMBL" id="TDD92719.1"/>
    </source>
</evidence>
<feature type="compositionally biased region" description="Low complexity" evidence="1">
    <location>
        <begin position="70"/>
        <end position="92"/>
    </location>
</feature>
<organism evidence="2 3">
    <name type="scientific">Saccharopolyspora karakumensis</name>
    <dbReference type="NCBI Taxonomy" id="2530386"/>
    <lineage>
        <taxon>Bacteria</taxon>
        <taxon>Bacillati</taxon>
        <taxon>Actinomycetota</taxon>
        <taxon>Actinomycetes</taxon>
        <taxon>Pseudonocardiales</taxon>
        <taxon>Pseudonocardiaceae</taxon>
        <taxon>Saccharopolyspora</taxon>
    </lineage>
</organism>
<gene>
    <name evidence="2" type="ORF">E1202_01670</name>
</gene>
<protein>
    <submittedName>
        <fullName evidence="2">Uncharacterized protein</fullName>
    </submittedName>
</protein>